<feature type="region of interest" description="Disordered" evidence="2">
    <location>
        <begin position="969"/>
        <end position="1054"/>
    </location>
</feature>
<dbReference type="RefSeq" id="XP_012945856.2">
    <property type="nucleotide sequence ID" value="XM_013090402.2"/>
</dbReference>
<name>A0ABM1ADY5_APLCA</name>
<feature type="region of interest" description="Disordered" evidence="2">
    <location>
        <begin position="1555"/>
        <end position="1616"/>
    </location>
</feature>
<dbReference type="SMART" id="SM01177">
    <property type="entry name" value="DUF4210"/>
    <property type="match status" value="1"/>
</dbReference>
<dbReference type="PANTHER" id="PTHR13199:SF11">
    <property type="entry name" value="PROTEIN ATOSSA"/>
    <property type="match status" value="1"/>
</dbReference>
<feature type="region of interest" description="Disordered" evidence="2">
    <location>
        <begin position="1665"/>
        <end position="1691"/>
    </location>
</feature>
<feature type="compositionally biased region" description="Basic and acidic residues" evidence="2">
    <location>
        <begin position="1496"/>
        <end position="1505"/>
    </location>
</feature>
<feature type="compositionally biased region" description="Polar residues" evidence="2">
    <location>
        <begin position="1993"/>
        <end position="2002"/>
    </location>
</feature>
<evidence type="ECO:0000313" key="5">
    <source>
        <dbReference type="RefSeq" id="XP_012945856.2"/>
    </source>
</evidence>
<feature type="region of interest" description="Disordered" evidence="2">
    <location>
        <begin position="1849"/>
        <end position="1886"/>
    </location>
</feature>
<dbReference type="InterPro" id="IPR051506">
    <property type="entry name" value="ATOS_Transcription_Regulators"/>
</dbReference>
<evidence type="ECO:0000256" key="2">
    <source>
        <dbReference type="SAM" id="MobiDB-lite"/>
    </source>
</evidence>
<dbReference type="PANTHER" id="PTHR13199">
    <property type="entry name" value="GH03947P"/>
    <property type="match status" value="1"/>
</dbReference>
<feature type="compositionally biased region" description="Low complexity" evidence="2">
    <location>
        <begin position="1669"/>
        <end position="1686"/>
    </location>
</feature>
<organism evidence="4 5">
    <name type="scientific">Aplysia californica</name>
    <name type="common">California sea hare</name>
    <dbReference type="NCBI Taxonomy" id="6500"/>
    <lineage>
        <taxon>Eukaryota</taxon>
        <taxon>Metazoa</taxon>
        <taxon>Spiralia</taxon>
        <taxon>Lophotrochozoa</taxon>
        <taxon>Mollusca</taxon>
        <taxon>Gastropoda</taxon>
        <taxon>Heterobranchia</taxon>
        <taxon>Euthyneura</taxon>
        <taxon>Tectipleura</taxon>
        <taxon>Aplysiida</taxon>
        <taxon>Aplysioidea</taxon>
        <taxon>Aplysiidae</taxon>
        <taxon>Aplysia</taxon>
    </lineage>
</organism>
<dbReference type="InterPro" id="IPR033473">
    <property type="entry name" value="Atos-like_C"/>
</dbReference>
<protein>
    <submittedName>
        <fullName evidence="5">Serine-rich adhesin for platelets</fullName>
    </submittedName>
</protein>
<evidence type="ECO:0000259" key="3">
    <source>
        <dbReference type="SMART" id="SM01177"/>
    </source>
</evidence>
<dbReference type="Pfam" id="PF13915">
    <property type="entry name" value="DUF4210"/>
    <property type="match status" value="1"/>
</dbReference>
<feature type="domain" description="Atos-like conserved" evidence="3">
    <location>
        <begin position="2123"/>
        <end position="2181"/>
    </location>
</feature>
<feature type="region of interest" description="Disordered" evidence="2">
    <location>
        <begin position="1067"/>
        <end position="1148"/>
    </location>
</feature>
<feature type="region of interest" description="Disordered" evidence="2">
    <location>
        <begin position="439"/>
        <end position="478"/>
    </location>
</feature>
<accession>A0ABM1ADY5</accession>
<gene>
    <name evidence="5" type="primary">LOC101846326</name>
</gene>
<sequence>MTEGGSGTTLTTENAMLVERWSLEARKSRQEEGLGPGMLLQAVRSFLHFSQISSWLFTSGGRLPSLLAYRICAPGDEMSNEFESPPEPHTFPVCLTSHHRVLVSVQSLRRQGSVPVLHCANTTTTSGEGPTAKLAVGRDVVFPKNDGKGDRRSGIVGRDGRKKADVVKKFGGSEAANGSSAKQSERGVVVESAYTSSSFQVRPKKYELSSGTDLSRTRKSLLSEACVRGDCNMGSSSCQAAMLEKSLVSTYGKSSAGTSSNGANIGSRLGDDVMSERTSGSDSGNGFLNNSHPSIRPSKQWIKKNADEGSSDVYFRNLDRLDALSFGMEPSSRPGRKQFEMTAAAGDGCELEAKSGGVAARVKRSSRLLKKDGEKDLRIEQMKSQVAKGVVARCEVENFSSSKFEERDETNFWEKRSSYPLRDPRLSLLGQRLGVKNDGLDIESPSGVAPKSDASGGSWFRNDKPLSSTERKKDEIAQKDEMEEEFIRKLSERLALVGSSSEKQRNDSWWKFYEGKTEKLRLVSGAGKRPADLTGQRNEWNASVDVNANCPHASPRLPEMPETAVTKLRELSPLTVSVSDLDVDSDCTPVASPDSTPRSARAAADSLGRSIAERNMKQHLFLSGQSSFGGSSGSDMNSNTWVGVDDGRVTESQNGREVGHDDTLENLDCSDASEEFPDHFPFHTKDVFSDDTESTYEATSRTDELSMTKNEADSGLAESEELPPTSRRMFEENLLPLVSYDAKTDTFKQVEQTFSSNVLHSPKVLFSYDVPHSHGSSGQKCIDFGKALETEFFTSKMADALGPDGIGRYLSHMAEMSHVDESAEKSGSDIEVSRGNREDGDEGIAECEGNTDARRRKPEKIVSNGGTSLKVVSSDETRGAEKCVDVSTASAACDDDSGLGLIVSDSVEKEKMSSEEKELSAKCDIRAVVNGVSCKESGVVSLQREFCSRVRNENSVEVKRKDELGLAGTRRWENDGGGQSGAAKARDVVPGSGDVGQGLPSSLMSGQRSSVTDPVRSARRQLNYEKGPKSAATYDLPTSISSDLEETRRSLDESATTCDLDILRTAAVTSPTSDTTELHPHPRPPSYPSDLQSCTPLQAEHPTAESEPSSSRQLAISCPPRPQRVLSPVSPSLSSSSSDSSSSSTSSMIKAPVMNISAHCPSSSTSTSTSSFSFSISSFTSSSTSFPSSSSSYTPFPSSSSSSSSFPSTSVCHQQTETETVVSATHSILPSETTSADVPSYLYTDEPQVNLKTDSLKTPLPVVACDTHKSGGAEKWDNTSGLVPKSDESVGKSPHSCVFGDELEDGPQIKSAGLKHPVNRPPFVESLDRGGRAEQKSQSKATDPAALPPGVSIATNCASISEKGDDSSNFNVYPDETNNACSNLDTESLDRFYLCEGTEHHSLSSESANLNSHLISDASTTTTTTTTTNRLFGLAAQNSTAHPFSAGDVQRDDAQSLSQNSGIPLRLSAEATTTTTTTTTIITTTTTPSGVPGGSSDKDGPRDIPSDNAGLSSSSSLPMQLRAPSNLPHESCAEGRAVLSPVSNLISLKSEQVLNNDVDDDGGGGGAGIEEDMSTSSSLRSRHVAGSVVATGEREGSDVNVPRGLPSEVSANVVNDDGDEKKLPLVVFRVQNGFDSSLGQAEQELRPQIQRVSALVQRETAAGLYQGESSSDSSSSNGFVNGVSQSPLSSAGPPLVTDLNLHLTSQGLDLGSLPQLECSYGPLQQQGRSSSQQIKSGSDERSPLSSSAACLADMKVERSECRNGVSPSKSSDAITSATSAIRDRKDVGVAAPDETRVAQNGKGTRRRRDFSVTSRHVGKENVRADENGCHHDSDVVFYLDEVSSSSSEVSSFSSLSAGGAGSKDEAVLSSTPSPRSRLSSQMITSPTSDLAVGHAVAAAPPLGIPRSISLSMEGETTAATALRPLPQRHLSEGESGEMILNGGSGGGGGRGGGGGGGGGAGSSDDDDDVLTFDLKSEPTSPSLRGSLPGWSSAPPQRTVSTPSGMDLEGQCQGQRPAYNSSVIHQQNCDKYGAGGLRKMAARSASMIFSSRRGLPSQSSPAPLKRKPGGKFDYDATLLSAKAIKNAFSCSRLTSGRHDKEDKDAEEDSRRMLSTSAPASTNCLLGNFEESILNGRIDPVGTVDGFTAEIGASGSFCPKHLHLPVSAFFFALSDDNAPSPYLGHINLQPVSSKGYHIPKKGTVQVTLFNPSKTVVKMFVVAYDLSDMPPSCQTFVRQRTVYQPLDRNSELPSYLRYLIHLRCASSRSGKIYLHTDIRLIFARHKPNVDARSVPYELKSFTEAPQNPKYSPKK</sequence>
<feature type="compositionally biased region" description="Low complexity" evidence="2">
    <location>
        <begin position="1472"/>
        <end position="1487"/>
    </location>
</feature>
<feature type="compositionally biased region" description="Polar residues" evidence="2">
    <location>
        <begin position="999"/>
        <end position="1012"/>
    </location>
</feature>
<feature type="compositionally biased region" description="Basic and acidic residues" evidence="2">
    <location>
        <begin position="461"/>
        <end position="478"/>
    </location>
</feature>
<comment type="similarity">
    <text evidence="1">Belongs to the ATOS family.</text>
</comment>
<feature type="compositionally biased region" description="Low complexity" evidence="2">
    <location>
        <begin position="1868"/>
        <end position="1880"/>
    </location>
</feature>
<feature type="region of interest" description="Disordered" evidence="2">
    <location>
        <begin position="691"/>
        <end position="726"/>
    </location>
</feature>
<keyword evidence="4" id="KW-1185">Reference proteome</keyword>
<feature type="region of interest" description="Disordered" evidence="2">
    <location>
        <begin position="1310"/>
        <end position="1348"/>
    </location>
</feature>
<proteinExistence type="inferred from homology"/>
<reference evidence="5" key="1">
    <citation type="submission" date="2025-08" db="UniProtKB">
        <authorList>
            <consortium name="RefSeq"/>
        </authorList>
    </citation>
    <scope>IDENTIFICATION</scope>
</reference>
<feature type="region of interest" description="Disordered" evidence="2">
    <location>
        <begin position="821"/>
        <end position="865"/>
    </location>
</feature>
<feature type="region of interest" description="Disordered" evidence="2">
    <location>
        <begin position="1275"/>
        <end position="1294"/>
    </location>
</feature>
<dbReference type="Proteomes" id="UP000694888">
    <property type="component" value="Unplaced"/>
</dbReference>
<feature type="compositionally biased region" description="Basic and acidic residues" evidence="2">
    <location>
        <begin position="700"/>
        <end position="712"/>
    </location>
</feature>
<evidence type="ECO:0000256" key="1">
    <source>
        <dbReference type="ARBA" id="ARBA00034497"/>
    </source>
</evidence>
<dbReference type="GeneID" id="101846326"/>
<feature type="region of interest" description="Disordered" evidence="2">
    <location>
        <begin position="1935"/>
        <end position="2002"/>
    </location>
</feature>
<feature type="compositionally biased region" description="Low complexity" evidence="2">
    <location>
        <begin position="1125"/>
        <end position="1147"/>
    </location>
</feature>
<feature type="compositionally biased region" description="Polar residues" evidence="2">
    <location>
        <begin position="1722"/>
        <end position="1736"/>
    </location>
</feature>
<feature type="compositionally biased region" description="Polar residues" evidence="2">
    <location>
        <begin position="276"/>
        <end position="293"/>
    </location>
</feature>
<feature type="compositionally biased region" description="Basic and acidic residues" evidence="2">
    <location>
        <begin position="821"/>
        <end position="838"/>
    </location>
</feature>
<evidence type="ECO:0000313" key="4">
    <source>
        <dbReference type="Proteomes" id="UP000694888"/>
    </source>
</evidence>
<feature type="compositionally biased region" description="Basic and acidic residues" evidence="2">
    <location>
        <begin position="1326"/>
        <end position="1337"/>
    </location>
</feature>
<feature type="compositionally biased region" description="Gly residues" evidence="2">
    <location>
        <begin position="1942"/>
        <end position="1961"/>
    </location>
</feature>
<feature type="region of interest" description="Disordered" evidence="2">
    <location>
        <begin position="254"/>
        <end position="300"/>
    </location>
</feature>
<feature type="region of interest" description="Disordered" evidence="2">
    <location>
        <begin position="1443"/>
        <end position="1528"/>
    </location>
</feature>
<feature type="region of interest" description="Disordered" evidence="2">
    <location>
        <begin position="1719"/>
        <end position="1747"/>
    </location>
</feature>
<dbReference type="Pfam" id="PF13889">
    <property type="entry name" value="Chromosome_seg"/>
    <property type="match status" value="1"/>
</dbReference>
<dbReference type="InterPro" id="IPR025261">
    <property type="entry name" value="Atos-like_cons_dom"/>
</dbReference>
<feature type="compositionally biased region" description="Polar residues" evidence="2">
    <location>
        <begin position="254"/>
        <end position="264"/>
    </location>
</feature>